<gene>
    <name evidence="2" type="ORF">OCH239_09705</name>
</gene>
<dbReference type="InterPro" id="IPR004843">
    <property type="entry name" value="Calcineurin-like_PHP"/>
</dbReference>
<protein>
    <recommendedName>
        <fullName evidence="1">Calcineurin-like phosphoesterase domain-containing protein</fullName>
    </recommendedName>
</protein>
<dbReference type="OrthoDB" id="356681at2"/>
<feature type="domain" description="Calcineurin-like phosphoesterase" evidence="1">
    <location>
        <begin position="3"/>
        <end position="234"/>
    </location>
</feature>
<dbReference type="Gene3D" id="3.60.21.10">
    <property type="match status" value="1"/>
</dbReference>
<keyword evidence="3" id="KW-1185">Reference proteome</keyword>
<dbReference type="Proteomes" id="UP000022447">
    <property type="component" value="Unassembled WGS sequence"/>
</dbReference>
<evidence type="ECO:0000313" key="3">
    <source>
        <dbReference type="Proteomes" id="UP000022447"/>
    </source>
</evidence>
<dbReference type="EMBL" id="JALZ01000023">
    <property type="protein sequence ID" value="ETX13544.1"/>
    <property type="molecule type" value="Genomic_DNA"/>
</dbReference>
<evidence type="ECO:0000259" key="1">
    <source>
        <dbReference type="Pfam" id="PF00149"/>
    </source>
</evidence>
<dbReference type="STRING" id="1449350.OCH239_09705"/>
<dbReference type="PANTHER" id="PTHR37844">
    <property type="entry name" value="SER/THR PROTEIN PHOSPHATASE SUPERFAMILY (AFU_ORTHOLOGUE AFUA_1G14840)"/>
    <property type="match status" value="1"/>
</dbReference>
<dbReference type="Pfam" id="PF00149">
    <property type="entry name" value="Metallophos"/>
    <property type="match status" value="1"/>
</dbReference>
<accession>X7EBT2</accession>
<organism evidence="2 3">
    <name type="scientific">Roseivivax halodurans JCM 10272</name>
    <dbReference type="NCBI Taxonomy" id="1449350"/>
    <lineage>
        <taxon>Bacteria</taxon>
        <taxon>Pseudomonadati</taxon>
        <taxon>Pseudomonadota</taxon>
        <taxon>Alphaproteobacteria</taxon>
        <taxon>Rhodobacterales</taxon>
        <taxon>Roseobacteraceae</taxon>
        <taxon>Roseivivax</taxon>
    </lineage>
</organism>
<dbReference type="PATRIC" id="fig|1449350.3.peg.3273"/>
<dbReference type="InterPro" id="IPR029052">
    <property type="entry name" value="Metallo-depent_PP-like"/>
</dbReference>
<dbReference type="RefSeq" id="WP_037264844.1">
    <property type="nucleotide sequence ID" value="NZ_JALZ01000023.1"/>
</dbReference>
<reference evidence="2 3" key="1">
    <citation type="submission" date="2014-01" db="EMBL/GenBank/DDBJ databases">
        <title>Roseivivax halodurans JCM 10272 Genome Sequencing.</title>
        <authorList>
            <person name="Lai Q."/>
            <person name="Li G."/>
            <person name="Shao Z."/>
        </authorList>
    </citation>
    <scope>NUCLEOTIDE SEQUENCE [LARGE SCALE GENOMIC DNA]</scope>
    <source>
        <strain evidence="2 3">JCM 10272</strain>
    </source>
</reference>
<evidence type="ECO:0000313" key="2">
    <source>
        <dbReference type="EMBL" id="ETX13544.1"/>
    </source>
</evidence>
<dbReference type="SUPFAM" id="SSF56300">
    <property type="entry name" value="Metallo-dependent phosphatases"/>
    <property type="match status" value="1"/>
</dbReference>
<dbReference type="eggNOG" id="COG1409">
    <property type="taxonomic scope" value="Bacteria"/>
</dbReference>
<sequence length="314" mass="34986">MARFLQWSDLHREFGTPERPVPFPLPTDETPAGSVDAILIAGDLDRAVNHVRSLIEIHEAWSVPVVSIFGNHEPYGSSESEARARVAEDLAEARAAGHDIHVLDRDEMVIGDTRILGCTLWTDFEILGRRDDMMMSAEFVMNDYRHVQAGPERDGHQCAADTLGYHRRDRAWLLEALSKPFDGRTLVMTHHLPIPEVLASESGKGDYAPAYVSDMRADILGHRIDTWVSGHTHWARRGIVEGRQGPIAFTANMSGYVRGGHRQNTNFEPYRIIDTQAPQAGLDRIDIDDRKLAGLQTAQEVLRDLADESPAGPS</sequence>
<comment type="caution">
    <text evidence="2">The sequence shown here is derived from an EMBL/GenBank/DDBJ whole genome shotgun (WGS) entry which is preliminary data.</text>
</comment>
<dbReference type="GO" id="GO:0016787">
    <property type="term" value="F:hydrolase activity"/>
    <property type="evidence" value="ECO:0007669"/>
    <property type="project" value="InterPro"/>
</dbReference>
<dbReference type="AlphaFoldDB" id="X7EBT2"/>
<name>X7EBT2_9RHOB</name>
<dbReference type="PANTHER" id="PTHR37844:SF2">
    <property type="entry name" value="SER_THR PROTEIN PHOSPHATASE SUPERFAMILY (AFU_ORTHOLOGUE AFUA_1G14840)"/>
    <property type="match status" value="1"/>
</dbReference>
<proteinExistence type="predicted"/>